<dbReference type="EMBL" id="LT629710">
    <property type="protein sequence ID" value="SDO51099.1"/>
    <property type="molecule type" value="Genomic_DNA"/>
</dbReference>
<dbReference type="InterPro" id="IPR046363">
    <property type="entry name" value="MS_N_TIM-barrel_dom"/>
</dbReference>
<keyword evidence="13" id="KW-1185">Reference proteome</keyword>
<dbReference type="InterPro" id="IPR011076">
    <property type="entry name" value="Malate_synth_sf"/>
</dbReference>
<dbReference type="STRING" id="1090615.SAMN04515671_1170"/>
<evidence type="ECO:0000313" key="12">
    <source>
        <dbReference type="EMBL" id="SDO51099.1"/>
    </source>
</evidence>
<accession>A0A1H0K5E0</accession>
<dbReference type="GO" id="GO:0004474">
    <property type="term" value="F:malate synthase activity"/>
    <property type="evidence" value="ECO:0007669"/>
    <property type="project" value="UniProtKB-EC"/>
</dbReference>
<proteinExistence type="inferred from homology"/>
<evidence type="ECO:0000259" key="10">
    <source>
        <dbReference type="Pfam" id="PF20656"/>
    </source>
</evidence>
<dbReference type="OrthoDB" id="9768429at2"/>
<dbReference type="Pfam" id="PF20659">
    <property type="entry name" value="MS_C"/>
    <property type="match status" value="1"/>
</dbReference>
<feature type="active site" description="Proton donor" evidence="8">
    <location>
        <position position="446"/>
    </location>
</feature>
<dbReference type="InterPro" id="IPR006252">
    <property type="entry name" value="Malate_synthA"/>
</dbReference>
<dbReference type="NCBIfam" id="TIGR01344">
    <property type="entry name" value="malate_syn_A"/>
    <property type="match status" value="1"/>
</dbReference>
<dbReference type="FunFam" id="3.20.20.360:FF:000001">
    <property type="entry name" value="Malate synthase"/>
    <property type="match status" value="1"/>
</dbReference>
<evidence type="ECO:0000259" key="11">
    <source>
        <dbReference type="Pfam" id="PF20659"/>
    </source>
</evidence>
<dbReference type="Pfam" id="PF01274">
    <property type="entry name" value="MS_TIM-barrel"/>
    <property type="match status" value="1"/>
</dbReference>
<dbReference type="EC" id="2.3.3.9" evidence="2"/>
<dbReference type="Proteomes" id="UP000198741">
    <property type="component" value="Chromosome I"/>
</dbReference>
<dbReference type="GO" id="GO:0006097">
    <property type="term" value="P:glyoxylate cycle"/>
    <property type="evidence" value="ECO:0007669"/>
    <property type="project" value="UniProtKB-KW"/>
</dbReference>
<dbReference type="PANTHER" id="PTHR42902:SF1">
    <property type="entry name" value="MALATE SYNTHASE 1-RELATED"/>
    <property type="match status" value="1"/>
</dbReference>
<dbReference type="PANTHER" id="PTHR42902">
    <property type="entry name" value="MALATE SYNTHASE"/>
    <property type="match status" value="1"/>
</dbReference>
<dbReference type="Pfam" id="PF20656">
    <property type="entry name" value="MS_N"/>
    <property type="match status" value="1"/>
</dbReference>
<feature type="active site" description="Proton acceptor" evidence="8">
    <location>
        <position position="160"/>
    </location>
</feature>
<evidence type="ECO:0000259" key="9">
    <source>
        <dbReference type="Pfam" id="PF01274"/>
    </source>
</evidence>
<comment type="similarity">
    <text evidence="1">Belongs to the malate synthase family.</text>
</comment>
<evidence type="ECO:0000256" key="3">
    <source>
        <dbReference type="ARBA" id="ARBA00022435"/>
    </source>
</evidence>
<evidence type="ECO:0000256" key="8">
    <source>
        <dbReference type="PIRSR" id="PIRSR001363-1"/>
    </source>
</evidence>
<dbReference type="PIRSF" id="PIRSF001363">
    <property type="entry name" value="Malate_synth"/>
    <property type="match status" value="1"/>
</dbReference>
<protein>
    <recommendedName>
        <fullName evidence="7">Malate synthase</fullName>
        <ecNumber evidence="2">2.3.3.9</ecNumber>
    </recommendedName>
</protein>
<reference evidence="12 13" key="1">
    <citation type="submission" date="2016-10" db="EMBL/GenBank/DDBJ databases">
        <authorList>
            <person name="de Groot N.N."/>
        </authorList>
    </citation>
    <scope>NUCLEOTIDE SEQUENCE [LARGE SCALE GENOMIC DNA]</scope>
    <source>
        <strain evidence="13">P4-7,KCTC 19426,CECT 7604</strain>
    </source>
</reference>
<comment type="catalytic activity">
    <reaction evidence="6">
        <text>glyoxylate + acetyl-CoA + H2O = (S)-malate + CoA + H(+)</text>
        <dbReference type="Rhea" id="RHEA:18181"/>
        <dbReference type="ChEBI" id="CHEBI:15377"/>
        <dbReference type="ChEBI" id="CHEBI:15378"/>
        <dbReference type="ChEBI" id="CHEBI:15589"/>
        <dbReference type="ChEBI" id="CHEBI:36655"/>
        <dbReference type="ChEBI" id="CHEBI:57287"/>
        <dbReference type="ChEBI" id="CHEBI:57288"/>
        <dbReference type="EC" id="2.3.3.9"/>
    </reaction>
</comment>
<dbReference type="AlphaFoldDB" id="A0A1H0K5E0"/>
<name>A0A1H0K5E0_9ACTN</name>
<evidence type="ECO:0000256" key="2">
    <source>
        <dbReference type="ARBA" id="ARBA00012636"/>
    </source>
</evidence>
<evidence type="ECO:0000313" key="13">
    <source>
        <dbReference type="Proteomes" id="UP000198741"/>
    </source>
</evidence>
<keyword evidence="5" id="KW-0808">Transferase</keyword>
<feature type="domain" description="Malate synthase C-terminal" evidence="11">
    <location>
        <begin position="413"/>
        <end position="531"/>
    </location>
</feature>
<keyword evidence="4" id="KW-0816">Tricarboxylic acid cycle</keyword>
<evidence type="ECO:0000256" key="1">
    <source>
        <dbReference type="ARBA" id="ARBA00006394"/>
    </source>
</evidence>
<dbReference type="InterPro" id="IPR044856">
    <property type="entry name" value="Malate_synth_C_sf"/>
</dbReference>
<evidence type="ECO:0000256" key="6">
    <source>
        <dbReference type="ARBA" id="ARBA00047918"/>
    </source>
</evidence>
<keyword evidence="3" id="KW-0329">Glyoxylate bypass</keyword>
<gene>
    <name evidence="12" type="ORF">SAMN04515671_1170</name>
</gene>
<evidence type="ECO:0000256" key="4">
    <source>
        <dbReference type="ARBA" id="ARBA00022532"/>
    </source>
</evidence>
<dbReference type="FunFam" id="1.20.1220.12:FF:000001">
    <property type="entry name" value="Malate synthase"/>
    <property type="match status" value="1"/>
</dbReference>
<dbReference type="RefSeq" id="WP_090475030.1">
    <property type="nucleotide sequence ID" value="NZ_LT629710.1"/>
</dbReference>
<dbReference type="InterPro" id="IPR048356">
    <property type="entry name" value="MS_N"/>
</dbReference>
<evidence type="ECO:0000256" key="7">
    <source>
        <dbReference type="ARBA" id="ARBA00068441"/>
    </source>
</evidence>
<dbReference type="InterPro" id="IPR001465">
    <property type="entry name" value="Malate_synthase_TIM"/>
</dbReference>
<feature type="domain" description="Malate synthase TIM barrel" evidence="9">
    <location>
        <begin position="157"/>
        <end position="391"/>
    </location>
</feature>
<evidence type="ECO:0000256" key="5">
    <source>
        <dbReference type="ARBA" id="ARBA00022679"/>
    </source>
</evidence>
<dbReference type="InterPro" id="IPR048355">
    <property type="entry name" value="MS_C"/>
</dbReference>
<dbReference type="Gene3D" id="1.20.1220.12">
    <property type="entry name" value="Malate synthase, domain III"/>
    <property type="match status" value="1"/>
</dbReference>
<dbReference type="CDD" id="cd00727">
    <property type="entry name" value="malate_synt_A"/>
    <property type="match status" value="1"/>
</dbReference>
<sequence length="532" mass="58269">MSISVVAGAPVVPGAERVLTPAALEFLDALHAKFGDRRRELLALRTTRRDAVAAGATLDFLPETAEIRAGDWTVAPTPAYLSDRRVEITGPTDRKMTINAMNSGAKVWLADMEDANTPHWPNVIDGQINLADAIRETITLEQGGKSYRLADGEHAVIVMRPRGWHLPEKHLIRAGEPLSGSLVDFGLYFFHNASELLARGRGPAFYLPKMESHLEARLWAEVFAFAEQYCGIPAGSVRATMLIETIWAAFEMDEFLYELRDYASGLNAGRWDYLFSAIKTFRDAGPDFVLPDRNTITMAAPFMKAYSDLLVATCHKRGAYAIGGMAAFIPSKDPAANEVAFAKVRADKTREADAGYEGSWVAHPGLVPVCREIFDAALGDGVNQLDKGRDAQVPGPELLNFKSLQIDGVTPVTEAGLRGNISVALEYLVTWLSGRGAVAIHHLMEDAATAEISRSQVWQWLQAHTMLDTGRMVTVALITEIADAATEDLADAWAEIPHGRNLLADARNLLVDLTTRKNYVDFLTLPAYDLIP</sequence>
<dbReference type="GO" id="GO:0006099">
    <property type="term" value="P:tricarboxylic acid cycle"/>
    <property type="evidence" value="ECO:0007669"/>
    <property type="project" value="UniProtKB-KW"/>
</dbReference>
<organism evidence="12 13">
    <name type="scientific">Nakamurella panacisegetis</name>
    <dbReference type="NCBI Taxonomy" id="1090615"/>
    <lineage>
        <taxon>Bacteria</taxon>
        <taxon>Bacillati</taxon>
        <taxon>Actinomycetota</taxon>
        <taxon>Actinomycetes</taxon>
        <taxon>Nakamurellales</taxon>
        <taxon>Nakamurellaceae</taxon>
        <taxon>Nakamurella</taxon>
    </lineage>
</organism>
<dbReference type="GO" id="GO:0005737">
    <property type="term" value="C:cytoplasm"/>
    <property type="evidence" value="ECO:0007669"/>
    <property type="project" value="TreeGrafter"/>
</dbReference>
<dbReference type="SUPFAM" id="SSF51645">
    <property type="entry name" value="Malate synthase G"/>
    <property type="match status" value="1"/>
</dbReference>
<feature type="domain" description="Malate synthase N-terminal" evidence="10">
    <location>
        <begin position="10"/>
        <end position="66"/>
    </location>
</feature>
<dbReference type="Gene3D" id="3.20.20.360">
    <property type="entry name" value="Malate synthase, domain 3"/>
    <property type="match status" value="1"/>
</dbReference>